<dbReference type="EC" id="4.3.2.2" evidence="7 13"/>
<dbReference type="Pfam" id="PF10397">
    <property type="entry name" value="ADSL_C"/>
    <property type="match status" value="1"/>
</dbReference>
<evidence type="ECO:0000256" key="5">
    <source>
        <dbReference type="ARBA" id="ARBA00008273"/>
    </source>
</evidence>
<evidence type="ECO:0000256" key="7">
    <source>
        <dbReference type="ARBA" id="ARBA00012339"/>
    </source>
</evidence>
<evidence type="ECO:0000256" key="8">
    <source>
        <dbReference type="ARBA" id="ARBA00017058"/>
    </source>
</evidence>
<organism evidence="15">
    <name type="scientific">Aceria tosichella</name>
    <name type="common">wheat curl mite</name>
    <dbReference type="NCBI Taxonomy" id="561515"/>
    <lineage>
        <taxon>Eukaryota</taxon>
        <taxon>Metazoa</taxon>
        <taxon>Ecdysozoa</taxon>
        <taxon>Arthropoda</taxon>
        <taxon>Chelicerata</taxon>
        <taxon>Arachnida</taxon>
        <taxon>Acari</taxon>
        <taxon>Acariformes</taxon>
        <taxon>Trombidiformes</taxon>
        <taxon>Prostigmata</taxon>
        <taxon>Eupodina</taxon>
        <taxon>Eriophyoidea</taxon>
        <taxon>Eriophyidae</taxon>
        <taxon>Eriophyinae</taxon>
        <taxon>Aceriini</taxon>
        <taxon>Aceria</taxon>
    </lineage>
</organism>
<dbReference type="CDD" id="cd03302">
    <property type="entry name" value="Adenylsuccinate_lyase_2"/>
    <property type="match status" value="1"/>
</dbReference>
<gene>
    <name evidence="15" type="primary">ADSL</name>
    <name evidence="15" type="ORF">g.3815</name>
</gene>
<dbReference type="InterPro" id="IPR019468">
    <property type="entry name" value="AdenyloSucc_lyase_C"/>
</dbReference>
<dbReference type="PANTHER" id="PTHR43172">
    <property type="entry name" value="ADENYLOSUCCINATE LYASE"/>
    <property type="match status" value="1"/>
</dbReference>
<dbReference type="AlphaFoldDB" id="A0A6G1S677"/>
<protein>
    <recommendedName>
        <fullName evidence="8 13">Adenylosuccinate lyase</fullName>
        <shortName evidence="13">ASL</shortName>
        <ecNumber evidence="7 13">4.3.2.2</ecNumber>
    </recommendedName>
    <alternativeName>
        <fullName evidence="11 13">Adenylosuccinase</fullName>
    </alternativeName>
</protein>
<dbReference type="InterPro" id="IPR008948">
    <property type="entry name" value="L-Aspartase-like"/>
</dbReference>
<feature type="domain" description="Adenylosuccinate lyase C-terminal" evidence="14">
    <location>
        <begin position="373"/>
        <end position="457"/>
    </location>
</feature>
<comment type="catalytic activity">
    <reaction evidence="12 13">
        <text>N(6)-(1,2-dicarboxyethyl)-AMP = fumarate + AMP</text>
        <dbReference type="Rhea" id="RHEA:16853"/>
        <dbReference type="ChEBI" id="CHEBI:29806"/>
        <dbReference type="ChEBI" id="CHEBI:57567"/>
        <dbReference type="ChEBI" id="CHEBI:456215"/>
        <dbReference type="EC" id="4.3.2.2"/>
    </reaction>
</comment>
<dbReference type="Gene3D" id="1.20.200.10">
    <property type="entry name" value="Fumarase/aspartase (Central domain)"/>
    <property type="match status" value="1"/>
</dbReference>
<dbReference type="UniPathway" id="UPA00075">
    <property type="reaction ID" value="UER00336"/>
</dbReference>
<dbReference type="Pfam" id="PF00206">
    <property type="entry name" value="Lyase_1"/>
    <property type="match status" value="1"/>
</dbReference>
<dbReference type="GO" id="GO:0070626">
    <property type="term" value="F:(S)-2-(5-amino-1-(5-phospho-D-ribosyl)imidazole-4-carboxamido) succinate lyase (fumarate-forming) activity"/>
    <property type="evidence" value="ECO:0007669"/>
    <property type="project" value="TreeGrafter"/>
</dbReference>
<evidence type="ECO:0000256" key="9">
    <source>
        <dbReference type="ARBA" id="ARBA00022755"/>
    </source>
</evidence>
<sequence length="480" mass="54710">MQANFTDYETALSKRYSSKEMRENFGDRKKFTTWRRLWVILAEALKELGLTNITDAQIKEMNDNIENIDYEFVQEEEARIRHDVMAHIHDYANHCPQAASIIHLGATSCYVGDNTDQIVIRDAIDIILPKLARCIKRFADFADKYKNLPCLGYTHMQPAQPVTVGKRATLWISDLMTAFTAIERARDDIKFRGCKGTTGTQASFLQLFDQDRSKVRALDKLVTTKAGFTKSAKVVGQTYPRIDDVKVLSALALLGDAVHKCCTDLRLLAHKQEIEEPFDQTQVGSSAMPYKRNPMRCERICSLARNLSMYEQTAHFTASTQWMERTLDDSANRRIIIPDAFLTVDAILITLQNVSEGLVVYEAVIDKNLREFLPFMATENIIVAMVAKGGDRQECHEKIRVLSHEATMRVKMEGKPNDLIERVKNDTYFSPILSMMDEILDPSTYVGCAPYQVSEFLEEDVQPLLKRFEDQLEGSSNIYI</sequence>
<dbReference type="InterPro" id="IPR000362">
    <property type="entry name" value="Fumarate_lyase_fam"/>
</dbReference>
<comment type="pathway">
    <text evidence="4 13">Purine metabolism; AMP biosynthesis via de novo pathway; AMP from IMP: step 2/2.</text>
</comment>
<dbReference type="NCBIfam" id="TIGR00928">
    <property type="entry name" value="purB"/>
    <property type="match status" value="1"/>
</dbReference>
<comment type="function">
    <text evidence="2">Catalyzes two non-sequential steps in de novo AMP synthesis: converts (S)-2-(5-amino-1-(5-phospho-D-ribosyl)imidazole-4-carboxamido)succinate (SAICAR) to fumarate plus 5-amino-1-(5-phospho-D-ribosyl)imidazole-4-carboxamide, and thereby also contributes to de novo IMP synthesis, and converts succinyladenosine monophosphate (SAMP) to AMP and fumarate.</text>
</comment>
<evidence type="ECO:0000256" key="1">
    <source>
        <dbReference type="ARBA" id="ARBA00000598"/>
    </source>
</evidence>
<dbReference type="SUPFAM" id="SSF48557">
    <property type="entry name" value="L-aspartase-like"/>
    <property type="match status" value="1"/>
</dbReference>
<dbReference type="GO" id="GO:0006189">
    <property type="term" value="P:'de novo' IMP biosynthetic process"/>
    <property type="evidence" value="ECO:0007669"/>
    <property type="project" value="UniProtKB-UniPathway"/>
</dbReference>
<comment type="catalytic activity">
    <reaction evidence="1 13">
        <text>(2S)-2-[5-amino-1-(5-phospho-beta-D-ribosyl)imidazole-4-carboxamido]succinate = 5-amino-1-(5-phospho-beta-D-ribosyl)imidazole-4-carboxamide + fumarate</text>
        <dbReference type="Rhea" id="RHEA:23920"/>
        <dbReference type="ChEBI" id="CHEBI:29806"/>
        <dbReference type="ChEBI" id="CHEBI:58443"/>
        <dbReference type="ChEBI" id="CHEBI:58475"/>
        <dbReference type="EC" id="4.3.2.2"/>
    </reaction>
</comment>
<evidence type="ECO:0000256" key="2">
    <source>
        <dbReference type="ARBA" id="ARBA00002971"/>
    </source>
</evidence>
<dbReference type="GO" id="GO:0044208">
    <property type="term" value="P:'de novo' AMP biosynthetic process"/>
    <property type="evidence" value="ECO:0007669"/>
    <property type="project" value="UniProtKB-UniPathway"/>
</dbReference>
<proteinExistence type="inferred from homology"/>
<dbReference type="UniPathway" id="UPA00074">
    <property type="reaction ID" value="UER00132"/>
</dbReference>
<dbReference type="InterPro" id="IPR022761">
    <property type="entry name" value="Fumarate_lyase_N"/>
</dbReference>
<dbReference type="InterPro" id="IPR004769">
    <property type="entry name" value="Pur_lyase"/>
</dbReference>
<dbReference type="InterPro" id="IPR020557">
    <property type="entry name" value="Fumarate_lyase_CS"/>
</dbReference>
<dbReference type="PRINTS" id="PR00149">
    <property type="entry name" value="FUMRATELYASE"/>
</dbReference>
<evidence type="ECO:0000259" key="14">
    <source>
        <dbReference type="SMART" id="SM00998"/>
    </source>
</evidence>
<evidence type="ECO:0000256" key="4">
    <source>
        <dbReference type="ARBA" id="ARBA00004734"/>
    </source>
</evidence>
<accession>A0A6G1S677</accession>
<dbReference type="Gene3D" id="1.10.275.60">
    <property type="match status" value="1"/>
</dbReference>
<keyword evidence="9 13" id="KW-0658">Purine biosynthesis</keyword>
<evidence type="ECO:0000256" key="12">
    <source>
        <dbReference type="ARBA" id="ARBA00047513"/>
    </source>
</evidence>
<dbReference type="FunFam" id="1.10.275.60:FF:000001">
    <property type="entry name" value="Adenylosuccinate lyase"/>
    <property type="match status" value="1"/>
</dbReference>
<dbReference type="SMART" id="SM00998">
    <property type="entry name" value="ADSL_C"/>
    <property type="match status" value="1"/>
</dbReference>
<evidence type="ECO:0000256" key="10">
    <source>
        <dbReference type="ARBA" id="ARBA00023239"/>
    </source>
</evidence>
<comment type="similarity">
    <text evidence="5 13">Belongs to the lyase 1 family. Adenylosuccinate lyase subfamily.</text>
</comment>
<dbReference type="GO" id="GO:0004018">
    <property type="term" value="F:N6-(1,2-dicarboxyethyl)AMP AMP-lyase (fumarate-forming) activity"/>
    <property type="evidence" value="ECO:0007669"/>
    <property type="project" value="InterPro"/>
</dbReference>
<evidence type="ECO:0000256" key="11">
    <source>
        <dbReference type="ARBA" id="ARBA00030717"/>
    </source>
</evidence>
<evidence type="ECO:0000313" key="15">
    <source>
        <dbReference type="EMBL" id="MDE45869.1"/>
    </source>
</evidence>
<dbReference type="Gene3D" id="1.10.40.30">
    <property type="entry name" value="Fumarase/aspartase (C-terminal domain)"/>
    <property type="match status" value="1"/>
</dbReference>
<evidence type="ECO:0000256" key="13">
    <source>
        <dbReference type="RuleBase" id="RU361172"/>
    </source>
</evidence>
<evidence type="ECO:0000256" key="3">
    <source>
        <dbReference type="ARBA" id="ARBA00004706"/>
    </source>
</evidence>
<dbReference type="FunFam" id="1.10.40.30:FF:000005">
    <property type="entry name" value="Adenylosuccinate lyase"/>
    <property type="match status" value="1"/>
</dbReference>
<dbReference type="GO" id="GO:0005829">
    <property type="term" value="C:cytosol"/>
    <property type="evidence" value="ECO:0007669"/>
    <property type="project" value="TreeGrafter"/>
</dbReference>
<dbReference type="PANTHER" id="PTHR43172:SF1">
    <property type="entry name" value="ADENYLOSUCCINATE LYASE"/>
    <property type="match status" value="1"/>
</dbReference>
<dbReference type="PROSITE" id="PS00163">
    <property type="entry name" value="FUMARATE_LYASES"/>
    <property type="match status" value="1"/>
</dbReference>
<name>A0A6G1S677_9ACAR</name>
<keyword evidence="10 13" id="KW-0456">Lyase</keyword>
<comment type="subunit">
    <text evidence="6">Homotetramer. Residues from neighboring subunits contribute catalytic and substrate-binding residues to each active site.</text>
</comment>
<evidence type="ECO:0000256" key="6">
    <source>
        <dbReference type="ARBA" id="ARBA00011668"/>
    </source>
</evidence>
<comment type="pathway">
    <text evidence="3 13">Purine metabolism; IMP biosynthesis via de novo pathway; 5-amino-1-(5-phospho-D-ribosyl)imidazole-4-carboxamide from 5-amino-1-(5-phospho-D-ribosyl)imidazole-4-carboxylate: step 2/2.</text>
</comment>
<dbReference type="PRINTS" id="PR00145">
    <property type="entry name" value="ARGSUCLYASE"/>
</dbReference>
<dbReference type="EMBL" id="GGYP01001098">
    <property type="protein sequence ID" value="MDE45869.1"/>
    <property type="molecule type" value="Transcribed_RNA"/>
</dbReference>
<reference evidence="15" key="1">
    <citation type="submission" date="2018-10" db="EMBL/GenBank/DDBJ databases">
        <title>Transcriptome assembly of Aceria tosichella (Wheat curl mite) Type 2.</title>
        <authorList>
            <person name="Scully E.D."/>
            <person name="Geib S.M."/>
            <person name="Palmer N.A."/>
            <person name="Gupta A.K."/>
            <person name="Sarath G."/>
            <person name="Tatineni S."/>
        </authorList>
    </citation>
    <scope>NUCLEOTIDE SEQUENCE</scope>
    <source>
        <strain evidence="15">LincolnNE</strain>
    </source>
</reference>